<reference evidence="3" key="1">
    <citation type="journal article" date="2024" name="Int. J. Syst. Evol. Microbiol.">
        <title>Methylomarinovum tepidoasis sp. nov., a moderately thermophilic methanotroph of the family Methylothermaceae isolated from a deep-sea hydrothermal field.</title>
        <authorList>
            <person name="Hirayama H."/>
            <person name="Takaki Y."/>
            <person name="Abe M."/>
            <person name="Miyazaki M."/>
            <person name="Uematsu K."/>
            <person name="Matsui Y."/>
            <person name="Takai K."/>
        </authorList>
    </citation>
    <scope>NUCLEOTIDE SEQUENCE [LARGE SCALE GENOMIC DNA]</scope>
    <source>
        <strain evidence="3">IT-9</strain>
    </source>
</reference>
<gene>
    <name evidence="2" type="ORF">MIT9_P0250</name>
</gene>
<protein>
    <submittedName>
        <fullName evidence="2">Selenoprotein W-related protein</fullName>
    </submittedName>
</protein>
<dbReference type="EMBL" id="AP024714">
    <property type="protein sequence ID" value="BCX80676.1"/>
    <property type="molecule type" value="Genomic_DNA"/>
</dbReference>
<organism evidence="2 3">
    <name type="scientific">Methylomarinovum caldicuralii</name>
    <dbReference type="NCBI Taxonomy" id="438856"/>
    <lineage>
        <taxon>Bacteria</taxon>
        <taxon>Pseudomonadati</taxon>
        <taxon>Pseudomonadota</taxon>
        <taxon>Gammaproteobacteria</taxon>
        <taxon>Methylococcales</taxon>
        <taxon>Methylothermaceae</taxon>
        <taxon>Methylomarinovum</taxon>
    </lineage>
</organism>
<dbReference type="RefSeq" id="WP_317705636.1">
    <property type="nucleotide sequence ID" value="NZ_AP024714.1"/>
</dbReference>
<accession>A0AAU9C5J9</accession>
<evidence type="ECO:0000256" key="1">
    <source>
        <dbReference type="ARBA" id="ARBA00023284"/>
    </source>
</evidence>
<keyword evidence="1" id="KW-0676">Redox-active center</keyword>
<dbReference type="PANTHER" id="PTHR36417">
    <property type="entry name" value="SELENOPROTEIN DOMAIN PROTEIN (AFU_ORTHOLOGUE AFUA_1G05220)"/>
    <property type="match status" value="1"/>
</dbReference>
<dbReference type="Pfam" id="PF10262">
    <property type="entry name" value="Rdx"/>
    <property type="match status" value="1"/>
</dbReference>
<dbReference type="NCBIfam" id="TIGR02174">
    <property type="entry name" value="CXXU_selWTH"/>
    <property type="match status" value="1"/>
</dbReference>
<evidence type="ECO:0000313" key="2">
    <source>
        <dbReference type="EMBL" id="BCX80676.1"/>
    </source>
</evidence>
<dbReference type="PANTHER" id="PTHR36417:SF2">
    <property type="entry name" value="SELENOPROTEIN DOMAIN PROTEIN (AFU_ORTHOLOGUE AFUA_1G05220)"/>
    <property type="match status" value="1"/>
</dbReference>
<evidence type="ECO:0000313" key="3">
    <source>
        <dbReference type="Proteomes" id="UP001321825"/>
    </source>
</evidence>
<dbReference type="SUPFAM" id="SSF52833">
    <property type="entry name" value="Thioredoxin-like"/>
    <property type="match status" value="1"/>
</dbReference>
<dbReference type="KEGG" id="mcau:MIT9_P0250"/>
<dbReference type="InterPro" id="IPR011893">
    <property type="entry name" value="Selenoprotein_Rdx-typ"/>
</dbReference>
<dbReference type="Proteomes" id="UP001321825">
    <property type="component" value="Chromosome"/>
</dbReference>
<dbReference type="InterPro" id="IPR036249">
    <property type="entry name" value="Thioredoxin-like_sf"/>
</dbReference>
<dbReference type="Gene3D" id="3.40.30.10">
    <property type="entry name" value="Glutaredoxin"/>
    <property type="match status" value="1"/>
</dbReference>
<keyword evidence="3" id="KW-1185">Reference proteome</keyword>
<name>A0AAU9C5J9_9GAMM</name>
<proteinExistence type="predicted"/>
<dbReference type="AlphaFoldDB" id="A0AAU9C5J9"/>
<sequence length="93" mass="10677">MAVRSPRIEIEYCTRCNFLFRATWMAQELLNTFSEELGEVALQPGGSGVFVIRLDGRPLWDRKAEGRFPEAKEIKQRVRDAIAPERSLGHSDR</sequence>